<proteinExistence type="predicted"/>
<name>A0A069R9R9_PEPLI</name>
<evidence type="ECO:0008006" key="3">
    <source>
        <dbReference type="Google" id="ProtNLM"/>
    </source>
</evidence>
<dbReference type="EMBL" id="JJMM01000026">
    <property type="protein sequence ID" value="KDR93781.1"/>
    <property type="molecule type" value="Genomic_DNA"/>
</dbReference>
<dbReference type="InterPro" id="IPR038695">
    <property type="entry name" value="Saro_0823-like_sf"/>
</dbReference>
<dbReference type="Proteomes" id="UP000027946">
    <property type="component" value="Unassembled WGS sequence"/>
</dbReference>
<reference evidence="1 2" key="1">
    <citation type="submission" date="2014-03" db="EMBL/GenBank/DDBJ databases">
        <title>Genome sequence of Clostridium litorale W6, DSM 5388.</title>
        <authorList>
            <person name="Poehlein A."/>
            <person name="Jagirdar A."/>
            <person name="Khonsari B."/>
            <person name="Chibani C.M."/>
            <person name="Gutierrez Gutierrez D.A."/>
            <person name="Davydova E."/>
            <person name="Alghaithi H.S."/>
            <person name="Nair K.P."/>
            <person name="Dhamotharan K."/>
            <person name="Chandran L."/>
            <person name="G W."/>
            <person name="Daniel R."/>
        </authorList>
    </citation>
    <scope>NUCLEOTIDE SEQUENCE [LARGE SCALE GENOMIC DNA]</scope>
    <source>
        <strain evidence="1 2">W6</strain>
    </source>
</reference>
<gene>
    <name evidence="1" type="ORF">CLIT_23c00530</name>
</gene>
<dbReference type="eggNOG" id="COG1430">
    <property type="taxonomic scope" value="Bacteria"/>
</dbReference>
<dbReference type="Gene3D" id="2.60.120.1140">
    <property type="entry name" value="Protein of unknown function DUF192"/>
    <property type="match status" value="1"/>
</dbReference>
<dbReference type="AlphaFoldDB" id="A0A069R9R9"/>
<evidence type="ECO:0000313" key="2">
    <source>
        <dbReference type="Proteomes" id="UP000027946"/>
    </source>
</evidence>
<dbReference type="OrthoDB" id="9813379at2"/>
<protein>
    <recommendedName>
        <fullName evidence="3">DUF192 domain-containing protein</fullName>
    </recommendedName>
</protein>
<keyword evidence="2" id="KW-1185">Reference proteome</keyword>
<dbReference type="RefSeq" id="WP_038267572.1">
    <property type="nucleotide sequence ID" value="NZ_FSRH01000004.1"/>
</dbReference>
<accession>A0A069R9R9</accession>
<organism evidence="1 2">
    <name type="scientific">Peptoclostridium litorale DSM 5388</name>
    <dbReference type="NCBI Taxonomy" id="1121324"/>
    <lineage>
        <taxon>Bacteria</taxon>
        <taxon>Bacillati</taxon>
        <taxon>Bacillota</taxon>
        <taxon>Clostridia</taxon>
        <taxon>Peptostreptococcales</taxon>
        <taxon>Peptoclostridiaceae</taxon>
        <taxon>Peptoclostridium</taxon>
    </lineage>
</organism>
<evidence type="ECO:0000313" key="1">
    <source>
        <dbReference type="EMBL" id="KDR93781.1"/>
    </source>
</evidence>
<sequence>MRLYNVSKECKIASKANMADSFFKRLRGLMGKRGLGKEECLIITPCNSIHTFFMKFPIDVIFVDGECKVVKLIRGIAPKKMVMPVKGAYFIVEFDSRNEMTCEIEEGDILKIEKM</sequence>
<dbReference type="Pfam" id="PF02643">
    <property type="entry name" value="DUF192"/>
    <property type="match status" value="1"/>
</dbReference>
<dbReference type="InterPro" id="IPR003795">
    <property type="entry name" value="DUF192"/>
</dbReference>
<dbReference type="STRING" id="1121324.CLIT_23c00530"/>
<comment type="caution">
    <text evidence="1">The sequence shown here is derived from an EMBL/GenBank/DDBJ whole genome shotgun (WGS) entry which is preliminary data.</text>
</comment>